<dbReference type="RefSeq" id="WP_264791807.1">
    <property type="nucleotide sequence ID" value="NZ_AP026867.1"/>
</dbReference>
<evidence type="ECO:0000313" key="3">
    <source>
        <dbReference type="EMBL" id="BDS10502.1"/>
    </source>
</evidence>
<dbReference type="AlphaFoldDB" id="A0A915YCE4"/>
<dbReference type="EMBL" id="AP026867">
    <property type="protein sequence ID" value="BDS10502.1"/>
    <property type="molecule type" value="Genomic_DNA"/>
</dbReference>
<feature type="domain" description="Secretion system C-terminal sorting" evidence="2">
    <location>
        <begin position="634"/>
        <end position="710"/>
    </location>
</feature>
<dbReference type="InterPro" id="IPR026444">
    <property type="entry name" value="Secre_tail"/>
</dbReference>
<feature type="signal peptide" evidence="1">
    <location>
        <begin position="1"/>
        <end position="19"/>
    </location>
</feature>
<proteinExistence type="predicted"/>
<dbReference type="Pfam" id="PF18962">
    <property type="entry name" value="Por_Secre_tail"/>
    <property type="match status" value="1"/>
</dbReference>
<protein>
    <submittedName>
        <fullName evidence="3">T9SS type A sorting domain-containing protein</fullName>
    </submittedName>
</protein>
<dbReference type="Proteomes" id="UP001060919">
    <property type="component" value="Chromosome"/>
</dbReference>
<evidence type="ECO:0000313" key="4">
    <source>
        <dbReference type="Proteomes" id="UP001060919"/>
    </source>
</evidence>
<name>A0A915YCE4_9BACT</name>
<gene>
    <name evidence="3" type="ORF">AsAng_0012100</name>
</gene>
<organism evidence="3 4">
    <name type="scientific">Aureispira anguillae</name>
    <dbReference type="NCBI Taxonomy" id="2864201"/>
    <lineage>
        <taxon>Bacteria</taxon>
        <taxon>Pseudomonadati</taxon>
        <taxon>Bacteroidota</taxon>
        <taxon>Saprospiria</taxon>
        <taxon>Saprospirales</taxon>
        <taxon>Saprospiraceae</taxon>
        <taxon>Aureispira</taxon>
    </lineage>
</organism>
<sequence length="711" mass="74729">MRLSALVIACFFAVGTTNAQTKVWGVGSGTGVAEAEFQNNFVQAGTFAAGDNATAWTALSINQSTGAVTPGAAYWTRNLTGYSQGAYWSGTTPVASPSQANGVAIFDSDFLDNGGVAGAFGTGTAPTDHRGELISPRIDLSGYMDSALVIQFYALYRDFQIGELSVAVSVDDGQTWAATEDFRSAIPDLTQGNARVLFAGVTAGVANLSQCRIKFVFDGNYYFALVDDVTIEVAPTYDISMGGPEPGVNTLTGSGDNAKIGGNRYNALDNIVHANDLREWFWGGKVTNFGAVDIVPQDSAAMYVSIDFTDAVTGATTAGVYLDTVYMDSTIKAGDAAGVTELNYLKDIAFINTHGAGDYTVTYWASHKNADGNNNNDTTRHVFTITDGGGALGNYMSKVRVDATDGGVRATSGTFPGGGPFSAWEFGSVFFFPRGASDTVSIDSVSFRYRLTNGFSGAATQTLFCNIYQMDASASYRLNDAALLTQVGVAPVTLSGLGSTVAAGDYGLTTISGFVDASSGGAMAPLVDNGFYYVSILTSPSLTGGSATFDSDDVPWYGSEDGSNYYMNAAMTRVDSVINPSPLSVTDNAGTATWYWTGFSSGSIPSLGLFLGVKPVNPVSVSTVWETEGANLSVYPNPAREVLNIHFTLEEADDVMYIVTDVAGRVINVTESGNVTNDTYVLDVSNLPAGVYMVTAKTSKGTSSTERFIVK</sequence>
<dbReference type="NCBIfam" id="TIGR04183">
    <property type="entry name" value="Por_Secre_tail"/>
    <property type="match status" value="1"/>
</dbReference>
<accession>A0A915YCE4</accession>
<reference evidence="3" key="1">
    <citation type="submission" date="2022-09" db="EMBL/GenBank/DDBJ databases">
        <title>Aureispira anguillicida sp. nov., isolated from Leptocephalus of Japanese eel Anguilla japonica.</title>
        <authorList>
            <person name="Yuasa K."/>
            <person name="Mekata T."/>
            <person name="Ikunari K."/>
        </authorList>
    </citation>
    <scope>NUCLEOTIDE SEQUENCE</scope>
    <source>
        <strain evidence="3">EL160426</strain>
    </source>
</reference>
<dbReference type="KEGG" id="aup:AsAng_0012100"/>
<keyword evidence="1" id="KW-0732">Signal</keyword>
<keyword evidence="4" id="KW-1185">Reference proteome</keyword>
<evidence type="ECO:0000259" key="2">
    <source>
        <dbReference type="Pfam" id="PF18962"/>
    </source>
</evidence>
<evidence type="ECO:0000256" key="1">
    <source>
        <dbReference type="SAM" id="SignalP"/>
    </source>
</evidence>
<feature type="chain" id="PRO_5037725557" evidence="1">
    <location>
        <begin position="20"/>
        <end position="711"/>
    </location>
</feature>